<sequence>MLRLNADSLERLAKVLLVILLVMALYGIFTYSESPKVETDEKIENKLTLEPMVMTEQERQIFNSLGGDSTVAYDISIENAEEIVLDYWIEHYHEGKKMRNIVENTLHPNQIDDVISFILEETLIYSSPGQRMGYQYKGIIFEGTDVAWVRHSLVPYQQNSLTLFDKVEKKIPIELNQDIIIATKIAAQTNYLEFRGIFDESDPNYKTMINDSRDAYIFKIKLRTLE</sequence>
<dbReference type="RefSeq" id="WP_034632473.1">
    <property type="nucleotide sequence ID" value="NZ_JRJU01000036.1"/>
</dbReference>
<keyword evidence="1" id="KW-1133">Transmembrane helix</keyword>
<keyword evidence="1" id="KW-0812">Transmembrane</keyword>
<dbReference type="EMBL" id="JRJU01000036">
    <property type="protein sequence ID" value="KHF38566.1"/>
    <property type="molecule type" value="Genomic_DNA"/>
</dbReference>
<dbReference type="Proteomes" id="UP000030832">
    <property type="component" value="Unassembled WGS sequence"/>
</dbReference>
<evidence type="ECO:0000313" key="3">
    <source>
        <dbReference type="Proteomes" id="UP000030832"/>
    </source>
</evidence>
<evidence type="ECO:0000256" key="1">
    <source>
        <dbReference type="SAM" id="Phobius"/>
    </source>
</evidence>
<name>A0A0B0IFW6_9BACI</name>
<reference evidence="2 3" key="1">
    <citation type="submission" date="2014-09" db="EMBL/GenBank/DDBJ databases">
        <title>Genome sequencing and annotation of Bacillus Okhensis strain Kh10-101T.</title>
        <authorList>
            <person name="Prakash J.S."/>
        </authorList>
    </citation>
    <scope>NUCLEOTIDE SEQUENCE [LARGE SCALE GENOMIC DNA]</scope>
    <source>
        <strain evidence="3">Kh10-101T</strain>
    </source>
</reference>
<keyword evidence="1" id="KW-0472">Membrane</keyword>
<proteinExistence type="predicted"/>
<gene>
    <name evidence="2" type="ORF">LQ50_20695</name>
</gene>
<comment type="caution">
    <text evidence="2">The sequence shown here is derived from an EMBL/GenBank/DDBJ whole genome shotgun (WGS) entry which is preliminary data.</text>
</comment>
<keyword evidence="3" id="KW-1185">Reference proteome</keyword>
<protein>
    <submittedName>
        <fullName evidence="2">Uncharacterized protein</fullName>
    </submittedName>
</protein>
<dbReference type="AlphaFoldDB" id="A0A0B0IFW6"/>
<feature type="transmembrane region" description="Helical" evidence="1">
    <location>
        <begin position="12"/>
        <end position="29"/>
    </location>
</feature>
<evidence type="ECO:0000313" key="2">
    <source>
        <dbReference type="EMBL" id="KHF38566.1"/>
    </source>
</evidence>
<organism evidence="2 3">
    <name type="scientific">Halalkalibacter okhensis</name>
    <dbReference type="NCBI Taxonomy" id="333138"/>
    <lineage>
        <taxon>Bacteria</taxon>
        <taxon>Bacillati</taxon>
        <taxon>Bacillota</taxon>
        <taxon>Bacilli</taxon>
        <taxon>Bacillales</taxon>
        <taxon>Bacillaceae</taxon>
        <taxon>Halalkalibacter</taxon>
    </lineage>
</organism>
<accession>A0A0B0IFW6</accession>